<dbReference type="InterPro" id="IPR014722">
    <property type="entry name" value="Rib_uL2_dom2"/>
</dbReference>
<dbReference type="Gene3D" id="2.40.50.140">
    <property type="entry name" value="Nucleic acid-binding proteins"/>
    <property type="match status" value="1"/>
</dbReference>
<dbReference type="InterPro" id="IPR023672">
    <property type="entry name" value="Ribosomal_uL2_arc_euk"/>
</dbReference>
<dbReference type="NCBIfam" id="NF007180">
    <property type="entry name" value="PRK09612.1"/>
    <property type="match status" value="1"/>
</dbReference>
<evidence type="ECO:0000256" key="3">
    <source>
        <dbReference type="ARBA" id="ARBA00022884"/>
    </source>
</evidence>
<dbReference type="InterPro" id="IPR022666">
    <property type="entry name" value="Ribosomal_uL2_RNA-bd_dom"/>
</dbReference>
<proteinExistence type="inferred from homology"/>
<dbReference type="InterPro" id="IPR002171">
    <property type="entry name" value="Ribosomal_uL2"/>
</dbReference>
<reference evidence="10 11" key="1">
    <citation type="journal article" date="2016" name="Nat. Microbiol.">
        <title>Genomic inference of the metabolism of cosmopolitan subsurface Archaea, Hadesarchaea.</title>
        <authorList>
            <person name="Baker B.J."/>
            <person name="Saw J.H."/>
            <person name="Lind A.E."/>
            <person name="Lazar C.S."/>
            <person name="Hinrichs K.-U."/>
            <person name="Teske A.P."/>
            <person name="Ettema T.J."/>
        </authorList>
    </citation>
    <scope>NUCLEOTIDE SEQUENCE [LARGE SCALE GENOMIC DNA]</scope>
</reference>
<dbReference type="Pfam" id="PF03947">
    <property type="entry name" value="Ribosomal_L2_C"/>
    <property type="match status" value="1"/>
</dbReference>
<dbReference type="Gene3D" id="2.30.30.30">
    <property type="match status" value="1"/>
</dbReference>
<dbReference type="Proteomes" id="UP000074294">
    <property type="component" value="Unassembled WGS sequence"/>
</dbReference>
<protein>
    <recommendedName>
        <fullName evidence="6">Large ribosomal subunit protein uL2</fullName>
    </recommendedName>
</protein>
<comment type="subunit">
    <text evidence="6">Part of the 50S ribosomal subunit. Forms a bridge to the 30S subunit in the 70S ribosome.</text>
</comment>
<evidence type="ECO:0000259" key="8">
    <source>
        <dbReference type="SMART" id="SM01382"/>
    </source>
</evidence>
<feature type="region of interest" description="Disordered" evidence="7">
    <location>
        <begin position="201"/>
        <end position="222"/>
    </location>
</feature>
<dbReference type="GO" id="GO:0003735">
    <property type="term" value="F:structural constituent of ribosome"/>
    <property type="evidence" value="ECO:0007669"/>
    <property type="project" value="InterPro"/>
</dbReference>
<dbReference type="AlphaFoldDB" id="A0A147JUG0"/>
<dbReference type="InterPro" id="IPR014726">
    <property type="entry name" value="Ribosomal_uL2_dom3"/>
</dbReference>
<evidence type="ECO:0000256" key="6">
    <source>
        <dbReference type="HAMAP-Rule" id="MF_01320"/>
    </source>
</evidence>
<feature type="domain" description="Large ribosomal subunit protein uL2 RNA-binding" evidence="9">
    <location>
        <begin position="11"/>
        <end position="81"/>
    </location>
</feature>
<comment type="caution">
    <text evidence="10">The sequence shown here is derived from an EMBL/GenBank/DDBJ whole genome shotgun (WGS) entry which is preliminary data.</text>
</comment>
<dbReference type="GO" id="GO:0002181">
    <property type="term" value="P:cytoplasmic translation"/>
    <property type="evidence" value="ECO:0007669"/>
    <property type="project" value="TreeGrafter"/>
</dbReference>
<dbReference type="InterPro" id="IPR008991">
    <property type="entry name" value="Translation_prot_SH3-like_sf"/>
</dbReference>
<evidence type="ECO:0000313" key="10">
    <source>
        <dbReference type="EMBL" id="KUO40081.1"/>
    </source>
</evidence>
<keyword evidence="2 6" id="KW-0699">rRNA-binding</keyword>
<evidence type="ECO:0000256" key="4">
    <source>
        <dbReference type="ARBA" id="ARBA00022980"/>
    </source>
</evidence>
<dbReference type="GO" id="GO:0019843">
    <property type="term" value="F:rRNA binding"/>
    <property type="evidence" value="ECO:0007669"/>
    <property type="project" value="UniProtKB-UniRule"/>
</dbReference>
<dbReference type="GO" id="GO:0022625">
    <property type="term" value="C:cytosolic large ribosomal subunit"/>
    <property type="evidence" value="ECO:0007669"/>
    <property type="project" value="TreeGrafter"/>
</dbReference>
<dbReference type="Pfam" id="PF00181">
    <property type="entry name" value="Ribosomal_L2_N"/>
    <property type="match status" value="1"/>
</dbReference>
<keyword evidence="4 6" id="KW-0689">Ribosomal protein</keyword>
<accession>A0A147JUG0</accession>
<dbReference type="EMBL" id="LQMQ01000049">
    <property type="protein sequence ID" value="KUO40081.1"/>
    <property type="molecule type" value="Genomic_DNA"/>
</dbReference>
<organism evidence="10 11">
    <name type="scientific">Hadarchaeum yellowstonense</name>
    <dbReference type="NCBI Taxonomy" id="1776334"/>
    <lineage>
        <taxon>Archaea</taxon>
        <taxon>Methanobacteriati</taxon>
        <taxon>Candidatus Hadarchaeota</taxon>
        <taxon>Candidatus Hadarchaeia</taxon>
        <taxon>Candidatus Hadarchaeales</taxon>
        <taxon>Candidatus Hadarchaeaceae</taxon>
        <taxon>Candidatus Hadarchaeum</taxon>
    </lineage>
</organism>
<evidence type="ECO:0000313" key="11">
    <source>
        <dbReference type="Proteomes" id="UP000074294"/>
    </source>
</evidence>
<dbReference type="SUPFAM" id="SSF50249">
    <property type="entry name" value="Nucleic acid-binding proteins"/>
    <property type="match status" value="1"/>
</dbReference>
<comment type="function">
    <text evidence="6">One of the primary rRNA binding proteins. Required for association of the 30S and 50S subunits to form the 70S ribosome, for tRNA binding and peptide bond formation. It has been suggested to have peptidyltransferase activity; this is somewhat controversial. Makes several contacts with the 16S rRNA in the 70S ribosome.</text>
</comment>
<feature type="domain" description="Large ribosomal subunit protein uL2 C-terminal" evidence="8">
    <location>
        <begin position="87"/>
        <end position="220"/>
    </location>
</feature>
<evidence type="ECO:0000256" key="2">
    <source>
        <dbReference type="ARBA" id="ARBA00022730"/>
    </source>
</evidence>
<dbReference type="SUPFAM" id="SSF50104">
    <property type="entry name" value="Translation proteins SH3-like domain"/>
    <property type="match status" value="1"/>
</dbReference>
<dbReference type="PIRSF" id="PIRSF002158">
    <property type="entry name" value="Ribosomal_L2"/>
    <property type="match status" value="1"/>
</dbReference>
<sequence>MGKRLRAQRIGDGSPTYRAKSWRRLGEIKLPPPERAGEAVVVDILHDPGRNAPVARIRYGDGQERLVLAPEGLKVGDRVMAGVSAEIKPGNVLTLAEIPEGTPICNIESKPGDGGKFVRAAGSYAILIGHDVGRVSVQLPSGEIKEMDPRCRATIGAVAGGGRLEKPLVKAGKRHHIMLAKGKPYPHTRAVAMNIVDHPFGGGRGKNAGRPKTVARGAPPGQKVGLIAARRTGKR</sequence>
<evidence type="ECO:0000256" key="5">
    <source>
        <dbReference type="ARBA" id="ARBA00023274"/>
    </source>
</evidence>
<gene>
    <name evidence="10" type="primary">rpl2p</name>
    <name evidence="6" type="synonym">rpl2</name>
    <name evidence="10" type="ORF">APZ16_05540</name>
</gene>
<name>A0A147JUG0_HADYE</name>
<dbReference type="SMART" id="SM01383">
    <property type="entry name" value="Ribosomal_L2"/>
    <property type="match status" value="1"/>
</dbReference>
<keyword evidence="3 6" id="KW-0694">RNA-binding</keyword>
<comment type="similarity">
    <text evidence="1 6">Belongs to the universal ribosomal protein uL2 family.</text>
</comment>
<dbReference type="PANTHER" id="PTHR13691">
    <property type="entry name" value="RIBOSOMAL PROTEIN L2"/>
    <property type="match status" value="1"/>
</dbReference>
<keyword evidence="5 6" id="KW-0687">Ribonucleoprotein</keyword>
<dbReference type="STRING" id="1776334.APZ16_05540"/>
<dbReference type="FunFam" id="2.30.30.30:FF:000001">
    <property type="entry name" value="50S ribosomal protein L2"/>
    <property type="match status" value="1"/>
</dbReference>
<dbReference type="PANTHER" id="PTHR13691:SF16">
    <property type="entry name" value="LARGE RIBOSOMAL SUBUNIT PROTEIN UL2"/>
    <property type="match status" value="1"/>
</dbReference>
<dbReference type="Gene3D" id="4.10.950.10">
    <property type="entry name" value="Ribosomal protein L2, domain 3"/>
    <property type="match status" value="1"/>
</dbReference>
<evidence type="ECO:0000256" key="1">
    <source>
        <dbReference type="ARBA" id="ARBA00005636"/>
    </source>
</evidence>
<dbReference type="InterPro" id="IPR012340">
    <property type="entry name" value="NA-bd_OB-fold"/>
</dbReference>
<evidence type="ECO:0000259" key="9">
    <source>
        <dbReference type="SMART" id="SM01383"/>
    </source>
</evidence>
<dbReference type="HAMAP" id="MF_01320_A">
    <property type="entry name" value="Ribosomal_uL2_A"/>
    <property type="match status" value="1"/>
</dbReference>
<evidence type="ECO:0000256" key="7">
    <source>
        <dbReference type="SAM" id="MobiDB-lite"/>
    </source>
</evidence>
<dbReference type="SMART" id="SM01382">
    <property type="entry name" value="Ribosomal_L2_C"/>
    <property type="match status" value="1"/>
</dbReference>
<dbReference type="FunFam" id="4.10.950.10:FF:000002">
    <property type="entry name" value="60S ribosomal protein L2"/>
    <property type="match status" value="1"/>
</dbReference>
<dbReference type="InterPro" id="IPR022669">
    <property type="entry name" value="Ribosomal_uL2_C"/>
</dbReference>